<sequence length="314" mass="32654">MEELARRGTAETEPRVASGPGAPVGANPPGASGAADAPAPVPPPGAHEPDPETRERLRLFSVSGARGPEETRALAEAGASRVVATMGYCPASDGLASLIDHTLLKPDATREEIERLCREAAQFCFASVCVNPNWVPVCRDLLRGTGVKVCTVIGFPFGAHLPDVKAYEAHRAVEQGAEEVDMVINIGALKSKDYALVEQDIHGVVQAVGRDTVVKVILETALLTRDEKVMGCSLAKAARADYVKTSTGFAGGGATVEDVRLMRETVGPEIGVKASGGIRTTEDVKAMVAAGATRIGASAGVKIVRGEASSTQGY</sequence>
<evidence type="ECO:0000256" key="1">
    <source>
        <dbReference type="ARBA" id="ARBA00010936"/>
    </source>
</evidence>
<dbReference type="GO" id="GO:0016052">
    <property type="term" value="P:carbohydrate catabolic process"/>
    <property type="evidence" value="ECO:0007669"/>
    <property type="project" value="TreeGrafter"/>
</dbReference>
<reference evidence="9 10" key="1">
    <citation type="journal article" date="2019" name="Nat. Microbiol.">
        <title>Mediterranean grassland soil C-N compound turnover is dependent on rainfall and depth, and is mediated by genomically divergent microorganisms.</title>
        <authorList>
            <person name="Diamond S."/>
            <person name="Andeer P.F."/>
            <person name="Li Z."/>
            <person name="Crits-Christoph A."/>
            <person name="Burstein D."/>
            <person name="Anantharaman K."/>
            <person name="Lane K.R."/>
            <person name="Thomas B.C."/>
            <person name="Pan C."/>
            <person name="Northen T.R."/>
            <person name="Banfield J.F."/>
        </authorList>
    </citation>
    <scope>NUCLEOTIDE SEQUENCE [LARGE SCALE GENOMIC DNA]</scope>
    <source>
        <strain evidence="9">WS_3</strain>
    </source>
</reference>
<dbReference type="AlphaFoldDB" id="A0A538SE86"/>
<evidence type="ECO:0000313" key="9">
    <source>
        <dbReference type="EMBL" id="TMQ49679.1"/>
    </source>
</evidence>
<dbReference type="InterPro" id="IPR002915">
    <property type="entry name" value="DeoC/FbaB/LacD_aldolase"/>
</dbReference>
<dbReference type="GO" id="GO:0004139">
    <property type="term" value="F:deoxyribose-phosphate aldolase activity"/>
    <property type="evidence" value="ECO:0007669"/>
    <property type="project" value="UniProtKB-UniRule"/>
</dbReference>
<dbReference type="GO" id="GO:0005737">
    <property type="term" value="C:cytoplasm"/>
    <property type="evidence" value="ECO:0007669"/>
    <property type="project" value="UniProtKB-SubCell"/>
</dbReference>
<dbReference type="InterPro" id="IPR011343">
    <property type="entry name" value="DeoC"/>
</dbReference>
<comment type="function">
    <text evidence="6 7">Catalyzes a reversible aldol reaction between acetaldehyde and D-glyceraldehyde 3-phosphate to generate 2-deoxy-D-ribose 5-phosphate.</text>
</comment>
<dbReference type="HAMAP" id="MF_00114">
    <property type="entry name" value="DeoC_type1"/>
    <property type="match status" value="1"/>
</dbReference>
<evidence type="ECO:0000256" key="8">
    <source>
        <dbReference type="SAM" id="MobiDB-lite"/>
    </source>
</evidence>
<evidence type="ECO:0000256" key="5">
    <source>
        <dbReference type="ARBA" id="ARBA00048791"/>
    </source>
</evidence>
<dbReference type="SUPFAM" id="SSF51569">
    <property type="entry name" value="Aldolase"/>
    <property type="match status" value="1"/>
</dbReference>
<accession>A0A538SE86</accession>
<comment type="caution">
    <text evidence="9">The sequence shown here is derived from an EMBL/GenBank/DDBJ whole genome shotgun (WGS) entry which is preliminary data.</text>
</comment>
<dbReference type="PANTHER" id="PTHR10889:SF1">
    <property type="entry name" value="DEOXYRIBOSE-PHOSPHATE ALDOLASE"/>
    <property type="match status" value="1"/>
</dbReference>
<dbReference type="GO" id="GO:0006018">
    <property type="term" value="P:2-deoxyribose 1-phosphate catabolic process"/>
    <property type="evidence" value="ECO:0007669"/>
    <property type="project" value="UniProtKB-UniRule"/>
</dbReference>
<dbReference type="UniPathway" id="UPA00002">
    <property type="reaction ID" value="UER00468"/>
</dbReference>
<dbReference type="GO" id="GO:0009264">
    <property type="term" value="P:deoxyribonucleotide catabolic process"/>
    <property type="evidence" value="ECO:0007669"/>
    <property type="project" value="UniProtKB-UniRule"/>
</dbReference>
<keyword evidence="4 7" id="KW-0704">Schiff base</keyword>
<keyword evidence="2 7" id="KW-0963">Cytoplasm</keyword>
<comment type="subcellular location">
    <subcellularLocation>
        <location evidence="7">Cytoplasm</location>
    </subcellularLocation>
</comment>
<dbReference type="PANTHER" id="PTHR10889">
    <property type="entry name" value="DEOXYRIBOSE-PHOSPHATE ALDOLASE"/>
    <property type="match status" value="1"/>
</dbReference>
<comment type="pathway">
    <text evidence="7">Carbohydrate degradation; 2-deoxy-D-ribose 1-phosphate degradation; D-glyceraldehyde 3-phosphate and acetaldehyde from 2-deoxy-alpha-D-ribose 1-phosphate: step 2/2.</text>
</comment>
<evidence type="ECO:0000313" key="10">
    <source>
        <dbReference type="Proteomes" id="UP000320184"/>
    </source>
</evidence>
<comment type="similarity">
    <text evidence="1 7">Belongs to the DeoC/FbaB aldolase family. DeoC type 1 subfamily.</text>
</comment>
<feature type="active site" description="Proton donor/acceptor" evidence="7">
    <location>
        <position position="273"/>
    </location>
</feature>
<feature type="compositionally biased region" description="Basic and acidic residues" evidence="8">
    <location>
        <begin position="1"/>
        <end position="14"/>
    </location>
</feature>
<dbReference type="EMBL" id="VBOT01000118">
    <property type="protein sequence ID" value="TMQ49679.1"/>
    <property type="molecule type" value="Genomic_DNA"/>
</dbReference>
<feature type="region of interest" description="Disordered" evidence="8">
    <location>
        <begin position="1"/>
        <end position="52"/>
    </location>
</feature>
<dbReference type="Proteomes" id="UP000320184">
    <property type="component" value="Unassembled WGS sequence"/>
</dbReference>
<evidence type="ECO:0000256" key="6">
    <source>
        <dbReference type="ARBA" id="ARBA00056337"/>
    </source>
</evidence>
<comment type="catalytic activity">
    <reaction evidence="5 7">
        <text>2-deoxy-D-ribose 5-phosphate = D-glyceraldehyde 3-phosphate + acetaldehyde</text>
        <dbReference type="Rhea" id="RHEA:12821"/>
        <dbReference type="ChEBI" id="CHEBI:15343"/>
        <dbReference type="ChEBI" id="CHEBI:59776"/>
        <dbReference type="ChEBI" id="CHEBI:62877"/>
        <dbReference type="EC" id="4.1.2.4"/>
    </reaction>
</comment>
<name>A0A538SE86_UNCEI</name>
<dbReference type="CDD" id="cd00959">
    <property type="entry name" value="DeoC"/>
    <property type="match status" value="1"/>
</dbReference>
<dbReference type="InterPro" id="IPR028581">
    <property type="entry name" value="DeoC_typeI"/>
</dbReference>
<dbReference type="InterPro" id="IPR013785">
    <property type="entry name" value="Aldolase_TIM"/>
</dbReference>
<feature type="compositionally biased region" description="Low complexity" evidence="8">
    <location>
        <begin position="17"/>
        <end position="38"/>
    </location>
</feature>
<protein>
    <recommendedName>
        <fullName evidence="7">Deoxyribose-phosphate aldolase</fullName>
        <shortName evidence="7">DERA</shortName>
        <ecNumber evidence="7">4.1.2.4</ecNumber>
    </recommendedName>
    <alternativeName>
        <fullName evidence="7">2-deoxy-D-ribose 5-phosphate aldolase</fullName>
    </alternativeName>
    <alternativeName>
        <fullName evidence="7">Phosphodeoxyriboaldolase</fullName>
        <shortName evidence="7">Deoxyriboaldolase</shortName>
    </alternativeName>
</protein>
<dbReference type="FunFam" id="3.20.20.70:FF:000044">
    <property type="entry name" value="Deoxyribose-phosphate aldolase"/>
    <property type="match status" value="1"/>
</dbReference>
<dbReference type="Gene3D" id="3.20.20.70">
    <property type="entry name" value="Aldolase class I"/>
    <property type="match status" value="1"/>
</dbReference>
<dbReference type="SMART" id="SM01133">
    <property type="entry name" value="DeoC"/>
    <property type="match status" value="1"/>
</dbReference>
<dbReference type="NCBIfam" id="TIGR00126">
    <property type="entry name" value="deoC"/>
    <property type="match status" value="1"/>
</dbReference>
<feature type="active site" description="Schiff-base intermediate with acetaldehyde" evidence="7">
    <location>
        <position position="244"/>
    </location>
</feature>
<evidence type="ECO:0000256" key="3">
    <source>
        <dbReference type="ARBA" id="ARBA00023239"/>
    </source>
</evidence>
<dbReference type="Pfam" id="PF01791">
    <property type="entry name" value="DeoC"/>
    <property type="match status" value="1"/>
</dbReference>
<dbReference type="EC" id="4.1.2.4" evidence="7"/>
<organism evidence="9 10">
    <name type="scientific">Eiseniibacteriota bacterium</name>
    <dbReference type="NCBI Taxonomy" id="2212470"/>
    <lineage>
        <taxon>Bacteria</taxon>
        <taxon>Candidatus Eiseniibacteriota</taxon>
    </lineage>
</organism>
<gene>
    <name evidence="7 9" type="primary">deoC</name>
    <name evidence="9" type="ORF">E6K73_09510</name>
</gene>
<proteinExistence type="inferred from homology"/>
<evidence type="ECO:0000256" key="4">
    <source>
        <dbReference type="ARBA" id="ARBA00023270"/>
    </source>
</evidence>
<feature type="active site" description="Proton donor/acceptor" evidence="7">
    <location>
        <position position="181"/>
    </location>
</feature>
<keyword evidence="3 7" id="KW-0456">Lyase</keyword>
<evidence type="ECO:0000256" key="7">
    <source>
        <dbReference type="HAMAP-Rule" id="MF_00114"/>
    </source>
</evidence>
<evidence type="ECO:0000256" key="2">
    <source>
        <dbReference type="ARBA" id="ARBA00022490"/>
    </source>
</evidence>